<dbReference type="InterPro" id="IPR009057">
    <property type="entry name" value="Homeodomain-like_sf"/>
</dbReference>
<dbReference type="SUPFAM" id="SSF46689">
    <property type="entry name" value="Homeodomain-like"/>
    <property type="match status" value="1"/>
</dbReference>
<dbReference type="InterPro" id="IPR023851">
    <property type="entry name" value="Tscrpt_reg_TetR-type"/>
</dbReference>
<evidence type="ECO:0000313" key="8">
    <source>
        <dbReference type="Proteomes" id="UP001180845"/>
    </source>
</evidence>
<protein>
    <submittedName>
        <fullName evidence="7">Mycofactocin system transcriptional regulator</fullName>
    </submittedName>
</protein>
<dbReference type="NCBIfam" id="TIGR03968">
    <property type="entry name" value="mycofact_TetR"/>
    <property type="match status" value="1"/>
</dbReference>
<evidence type="ECO:0000256" key="1">
    <source>
        <dbReference type="ARBA" id="ARBA00023015"/>
    </source>
</evidence>
<dbReference type="InterPro" id="IPR001647">
    <property type="entry name" value="HTH_TetR"/>
</dbReference>
<evidence type="ECO:0000256" key="4">
    <source>
        <dbReference type="PROSITE-ProRule" id="PRU00335"/>
    </source>
</evidence>
<dbReference type="Gene3D" id="1.10.10.60">
    <property type="entry name" value="Homeodomain-like"/>
    <property type="match status" value="1"/>
</dbReference>
<dbReference type="InterPro" id="IPR050109">
    <property type="entry name" value="HTH-type_TetR-like_transc_reg"/>
</dbReference>
<dbReference type="EMBL" id="JAVDXW010000001">
    <property type="protein sequence ID" value="MDR7303979.1"/>
    <property type="molecule type" value="Genomic_DNA"/>
</dbReference>
<accession>A0AAE3ZI08</accession>
<dbReference type="PANTHER" id="PTHR30055:SF238">
    <property type="entry name" value="MYCOFACTOCIN BIOSYNTHESIS TRANSCRIPTIONAL REGULATOR MFTR-RELATED"/>
    <property type="match status" value="1"/>
</dbReference>
<dbReference type="Proteomes" id="UP001180845">
    <property type="component" value="Unassembled WGS sequence"/>
</dbReference>
<dbReference type="InterPro" id="IPR023772">
    <property type="entry name" value="DNA-bd_HTH_TetR-type_CS"/>
</dbReference>
<feature type="DNA-binding region" description="H-T-H motif" evidence="4">
    <location>
        <begin position="44"/>
        <end position="63"/>
    </location>
</feature>
<dbReference type="PRINTS" id="PR00455">
    <property type="entry name" value="HTHTETR"/>
</dbReference>
<reference evidence="7" key="1">
    <citation type="submission" date="2023-07" db="EMBL/GenBank/DDBJ databases">
        <title>Sequencing the genomes of 1000 actinobacteria strains.</title>
        <authorList>
            <person name="Klenk H.-P."/>
        </authorList>
    </citation>
    <scope>NUCLEOTIDE SEQUENCE</scope>
    <source>
        <strain evidence="7">DSM 45977</strain>
    </source>
</reference>
<dbReference type="PANTHER" id="PTHR30055">
    <property type="entry name" value="HTH-TYPE TRANSCRIPTIONAL REGULATOR RUTR"/>
    <property type="match status" value="1"/>
</dbReference>
<evidence type="ECO:0000256" key="2">
    <source>
        <dbReference type="ARBA" id="ARBA00023125"/>
    </source>
</evidence>
<keyword evidence="1" id="KW-0805">Transcription regulation</keyword>
<sequence length="206" mass="23010">MAEPSSEHPSGATNGPGRRPTTSRHELERAAFELFDRHGFEATTVDAIARTAGVGRRTFFRYFDSKNDVVWGSFTEQLVLMREKFLACPDDQPLMEALRTVVVEFNRVDDPAEAARHRRRLELILQVPALQAHSTLRYAEWRAIVVEFVARRLGASTDALVPQTVAYACLGAALAAYEQWLHQPEVELCDAIDTAMRHLASGFAIG</sequence>
<evidence type="ECO:0000313" key="7">
    <source>
        <dbReference type="EMBL" id="MDR7303979.1"/>
    </source>
</evidence>
<proteinExistence type="predicted"/>
<gene>
    <name evidence="7" type="ORF">JOF55_004160</name>
</gene>
<dbReference type="Gene3D" id="1.10.357.10">
    <property type="entry name" value="Tetracycline Repressor, domain 2"/>
    <property type="match status" value="1"/>
</dbReference>
<dbReference type="AlphaFoldDB" id="A0AAE3ZI08"/>
<dbReference type="InterPro" id="IPR041347">
    <property type="entry name" value="MftR_C"/>
</dbReference>
<dbReference type="RefSeq" id="WP_310276951.1">
    <property type="nucleotide sequence ID" value="NZ_JAVDXW010000001.1"/>
</dbReference>
<organism evidence="7 8">
    <name type="scientific">Haloactinomyces albus</name>
    <dbReference type="NCBI Taxonomy" id="1352928"/>
    <lineage>
        <taxon>Bacteria</taxon>
        <taxon>Bacillati</taxon>
        <taxon>Actinomycetota</taxon>
        <taxon>Actinomycetes</taxon>
        <taxon>Actinopolysporales</taxon>
        <taxon>Actinopolysporaceae</taxon>
        <taxon>Haloactinomyces</taxon>
    </lineage>
</organism>
<feature type="domain" description="HTH tetR-type" evidence="6">
    <location>
        <begin position="21"/>
        <end position="81"/>
    </location>
</feature>
<dbReference type="Pfam" id="PF00440">
    <property type="entry name" value="TetR_N"/>
    <property type="match status" value="1"/>
</dbReference>
<comment type="caution">
    <text evidence="7">The sequence shown here is derived from an EMBL/GenBank/DDBJ whole genome shotgun (WGS) entry which is preliminary data.</text>
</comment>
<evidence type="ECO:0000256" key="3">
    <source>
        <dbReference type="ARBA" id="ARBA00023163"/>
    </source>
</evidence>
<keyword evidence="8" id="KW-1185">Reference proteome</keyword>
<evidence type="ECO:0000256" key="5">
    <source>
        <dbReference type="SAM" id="MobiDB-lite"/>
    </source>
</evidence>
<dbReference type="Pfam" id="PF17754">
    <property type="entry name" value="TetR_C_14"/>
    <property type="match status" value="1"/>
</dbReference>
<keyword evidence="2 4" id="KW-0238">DNA-binding</keyword>
<dbReference type="GO" id="GO:0003700">
    <property type="term" value="F:DNA-binding transcription factor activity"/>
    <property type="evidence" value="ECO:0007669"/>
    <property type="project" value="TreeGrafter"/>
</dbReference>
<feature type="region of interest" description="Disordered" evidence="5">
    <location>
        <begin position="1"/>
        <end position="23"/>
    </location>
</feature>
<dbReference type="PROSITE" id="PS50977">
    <property type="entry name" value="HTH_TETR_2"/>
    <property type="match status" value="1"/>
</dbReference>
<dbReference type="PROSITE" id="PS01081">
    <property type="entry name" value="HTH_TETR_1"/>
    <property type="match status" value="1"/>
</dbReference>
<keyword evidence="3" id="KW-0804">Transcription</keyword>
<evidence type="ECO:0000259" key="6">
    <source>
        <dbReference type="PROSITE" id="PS50977"/>
    </source>
</evidence>
<dbReference type="GO" id="GO:0000976">
    <property type="term" value="F:transcription cis-regulatory region binding"/>
    <property type="evidence" value="ECO:0007669"/>
    <property type="project" value="TreeGrafter"/>
</dbReference>
<name>A0AAE3ZI08_9ACTN</name>